<dbReference type="EMBL" id="QNRK01000057">
    <property type="protein sequence ID" value="RBP01260.1"/>
    <property type="molecule type" value="Genomic_DNA"/>
</dbReference>
<dbReference type="Proteomes" id="UP000253529">
    <property type="component" value="Unassembled WGS sequence"/>
</dbReference>
<evidence type="ECO:0000313" key="1">
    <source>
        <dbReference type="EMBL" id="RBP01260.1"/>
    </source>
</evidence>
<organism evidence="1 2">
    <name type="scientific">Roseiarcus fermentans</name>
    <dbReference type="NCBI Taxonomy" id="1473586"/>
    <lineage>
        <taxon>Bacteria</taxon>
        <taxon>Pseudomonadati</taxon>
        <taxon>Pseudomonadota</taxon>
        <taxon>Alphaproteobacteria</taxon>
        <taxon>Hyphomicrobiales</taxon>
        <taxon>Roseiarcaceae</taxon>
        <taxon>Roseiarcus</taxon>
    </lineage>
</organism>
<proteinExistence type="predicted"/>
<reference evidence="1 2" key="1">
    <citation type="submission" date="2018-06" db="EMBL/GenBank/DDBJ databases">
        <title>Genomic Encyclopedia of Type Strains, Phase IV (KMG-IV): sequencing the most valuable type-strain genomes for metagenomic binning, comparative biology and taxonomic classification.</title>
        <authorList>
            <person name="Goeker M."/>
        </authorList>
    </citation>
    <scope>NUCLEOTIDE SEQUENCE [LARGE SCALE GENOMIC DNA]</scope>
    <source>
        <strain evidence="1 2">DSM 24875</strain>
    </source>
</reference>
<protein>
    <submittedName>
        <fullName evidence="1">Uncharacterized protein</fullName>
    </submittedName>
</protein>
<evidence type="ECO:0000313" key="2">
    <source>
        <dbReference type="Proteomes" id="UP000253529"/>
    </source>
</evidence>
<comment type="caution">
    <text evidence="1">The sequence shown here is derived from an EMBL/GenBank/DDBJ whole genome shotgun (WGS) entry which is preliminary data.</text>
</comment>
<gene>
    <name evidence="1" type="ORF">DFR50_15722</name>
</gene>
<keyword evidence="2" id="KW-1185">Reference proteome</keyword>
<name>A0A366EHS0_9HYPH</name>
<sequence length="98" mass="10888">MLLRNFTLRGEDLIAEWGHQSPFRMNRLITALEAFVCGGAATRVAPSAAAETEVYLTPPRSILRSVSDAAALVLVDHRNRTVEIIEVINDYCETTEQD</sequence>
<dbReference type="AlphaFoldDB" id="A0A366EHS0"/>
<accession>A0A366EHS0</accession>